<feature type="transmembrane region" description="Helical" evidence="11">
    <location>
        <begin position="202"/>
        <end position="225"/>
    </location>
</feature>
<feature type="transmembrane region" description="Helical" evidence="11">
    <location>
        <begin position="340"/>
        <end position="359"/>
    </location>
</feature>
<dbReference type="PANTHER" id="PTHR10110:SF187">
    <property type="entry name" value="SODIUM_HYDROGEN EXCHANGER"/>
    <property type="match status" value="1"/>
</dbReference>
<keyword evidence="5" id="KW-0915">Sodium</keyword>
<feature type="transmembrane region" description="Helical" evidence="11">
    <location>
        <begin position="75"/>
        <end position="94"/>
    </location>
</feature>
<dbReference type="InterPro" id="IPR004709">
    <property type="entry name" value="NaH_exchanger"/>
</dbReference>
<feature type="region of interest" description="Disordered" evidence="10">
    <location>
        <begin position="470"/>
        <end position="496"/>
    </location>
</feature>
<name>A0A6A4G4X4_9STRA</name>
<feature type="transmembrane region" description="Helical" evidence="11">
    <location>
        <begin position="237"/>
        <end position="266"/>
    </location>
</feature>
<gene>
    <name evidence="13" type="ORF">PR001_g1569</name>
    <name evidence="14" type="ORF">PR003_g1834</name>
</gene>
<sequence>MGDDWEPDFSASATGNAVLDAARGVTGSGEAASKEQGDTEWTRLELCVIASLQLALVLVSYRLDRSQHPVLISESAVAIFFGVLFGVGVLIFYPMESLNNGMDPEILFYALLPPIILEAGFNMKKRGFFSNFNAIMLLAIVGTLIATFITGGVLIWLGDLGLITKLTAAEAYLYGALISAVDPVATLSVFKKNGVPPLLFNLVFGESMLNDGVAIVSFTLFQGLIRNGIADVTLNNAGLIIIKVFGIGFGSVGLAAVVCFTSAFLLKQADPVLQQYPSYEISIVLLSAYLSYVIADLVGMSGIVALFFSGVLMSHYHLYNIADESATALRHLLTTSSFMAENFVFIYMGMSVVAYSGYFTWDWGFILANMVACLLGRMLNTFPMCMLANLCRSEDNKIPWSYMVVIWFAGLRGAIAFALALNVYTPNRVHASVIQSTTLFTVMFTTLVFGMGTSPVLRYFGLTATQEQEREFDDEGAHERLLSDDEEHDADTSFRPIDRSLSRRNISGIHGVWERIDEKYLKPLFGGRPRDQQHQSEPTTSELKRTAMGSSTSTSSPRNRSRKQKDKQNPTLSPPNSPSSPMPRMSLAEIAENHDNAENVV</sequence>
<evidence type="ECO:0000313" key="13">
    <source>
        <dbReference type="EMBL" id="KAE9051303.1"/>
    </source>
</evidence>
<dbReference type="PRINTS" id="PR01084">
    <property type="entry name" value="NAHEXCHNGR"/>
</dbReference>
<evidence type="ECO:0000256" key="1">
    <source>
        <dbReference type="ARBA" id="ARBA00004141"/>
    </source>
</evidence>
<evidence type="ECO:0000313" key="16">
    <source>
        <dbReference type="Proteomes" id="UP000434957"/>
    </source>
</evidence>
<comment type="caution">
    <text evidence="14">The sequence shown here is derived from an EMBL/GenBank/DDBJ whole genome shotgun (WGS) entry which is preliminary data.</text>
</comment>
<feature type="compositionally biased region" description="Pro residues" evidence="10">
    <location>
        <begin position="572"/>
        <end position="581"/>
    </location>
</feature>
<keyword evidence="3 9" id="KW-0812">Transmembrane</keyword>
<organism evidence="14 16">
    <name type="scientific">Phytophthora rubi</name>
    <dbReference type="NCBI Taxonomy" id="129364"/>
    <lineage>
        <taxon>Eukaryota</taxon>
        <taxon>Sar</taxon>
        <taxon>Stramenopiles</taxon>
        <taxon>Oomycota</taxon>
        <taxon>Peronosporomycetes</taxon>
        <taxon>Peronosporales</taxon>
        <taxon>Peronosporaceae</taxon>
        <taxon>Phytophthora</taxon>
    </lineage>
</organism>
<keyword evidence="7 11" id="KW-0472">Membrane</keyword>
<evidence type="ECO:0000256" key="9">
    <source>
        <dbReference type="RuleBase" id="RU003722"/>
    </source>
</evidence>
<dbReference type="PANTHER" id="PTHR10110">
    <property type="entry name" value="SODIUM/HYDROGEN EXCHANGER"/>
    <property type="match status" value="1"/>
</dbReference>
<feature type="region of interest" description="Disordered" evidence="10">
    <location>
        <begin position="524"/>
        <end position="601"/>
    </location>
</feature>
<dbReference type="GO" id="GO:0015386">
    <property type="term" value="F:potassium:proton antiporter activity"/>
    <property type="evidence" value="ECO:0007669"/>
    <property type="project" value="TreeGrafter"/>
</dbReference>
<feature type="transmembrane region" description="Helical" evidence="11">
    <location>
        <begin position="433"/>
        <end position="452"/>
    </location>
</feature>
<evidence type="ECO:0000256" key="11">
    <source>
        <dbReference type="SAM" id="Phobius"/>
    </source>
</evidence>
<comment type="subcellular location">
    <subcellularLocation>
        <location evidence="1">Membrane</location>
        <topology evidence="1">Multi-pass membrane protein</topology>
    </subcellularLocation>
</comment>
<feature type="domain" description="Cation/H+ exchanger transmembrane" evidence="12">
    <location>
        <begin position="67"/>
        <end position="458"/>
    </location>
</feature>
<reference evidence="14 16" key="1">
    <citation type="submission" date="2018-08" db="EMBL/GenBank/DDBJ databases">
        <title>Genomic investigation of the strawberry pathogen Phytophthora fragariae indicates pathogenicity is determined by transcriptional variation in three key races.</title>
        <authorList>
            <person name="Adams T.M."/>
            <person name="Armitage A.D."/>
            <person name="Sobczyk M.K."/>
            <person name="Bates H.J."/>
            <person name="Dunwell J.M."/>
            <person name="Nellist C.F."/>
            <person name="Harrison R.J."/>
        </authorList>
    </citation>
    <scope>NUCLEOTIDE SEQUENCE [LARGE SCALE GENOMIC DNA]</scope>
    <source>
        <strain evidence="13 15">SCRP249</strain>
        <strain evidence="14 16">SCRP333</strain>
    </source>
</reference>
<evidence type="ECO:0000256" key="3">
    <source>
        <dbReference type="ARBA" id="ARBA00022692"/>
    </source>
</evidence>
<keyword evidence="6 9" id="KW-0406">Ion transport</keyword>
<dbReference type="GO" id="GO:0015385">
    <property type="term" value="F:sodium:proton antiporter activity"/>
    <property type="evidence" value="ECO:0007669"/>
    <property type="project" value="InterPro"/>
</dbReference>
<evidence type="ECO:0000256" key="7">
    <source>
        <dbReference type="ARBA" id="ARBA00023136"/>
    </source>
</evidence>
<feature type="transmembrane region" description="Helical" evidence="11">
    <location>
        <begin position="106"/>
        <end position="123"/>
    </location>
</feature>
<dbReference type="EMBL" id="QXFT01000054">
    <property type="protein sequence ID" value="KAE9357345.1"/>
    <property type="molecule type" value="Genomic_DNA"/>
</dbReference>
<evidence type="ECO:0000256" key="4">
    <source>
        <dbReference type="ARBA" id="ARBA00022989"/>
    </source>
</evidence>
<keyword evidence="2 9" id="KW-0813">Transport</keyword>
<comment type="similarity">
    <text evidence="9">Belongs to the monovalent cation:proton antiporter 1 (CPA1) transporter (TC 2.A.36) family.</text>
</comment>
<dbReference type="Pfam" id="PF00999">
    <property type="entry name" value="Na_H_Exchanger"/>
    <property type="match status" value="1"/>
</dbReference>
<dbReference type="EMBL" id="QXFV01000049">
    <property type="protein sequence ID" value="KAE9051303.1"/>
    <property type="molecule type" value="Genomic_DNA"/>
</dbReference>
<dbReference type="GO" id="GO:0051453">
    <property type="term" value="P:regulation of intracellular pH"/>
    <property type="evidence" value="ECO:0007669"/>
    <property type="project" value="TreeGrafter"/>
</dbReference>
<dbReference type="InterPro" id="IPR006153">
    <property type="entry name" value="Cation/H_exchanger_TM"/>
</dbReference>
<evidence type="ECO:0000259" key="12">
    <source>
        <dbReference type="Pfam" id="PF00999"/>
    </source>
</evidence>
<evidence type="ECO:0000256" key="10">
    <source>
        <dbReference type="SAM" id="MobiDB-lite"/>
    </source>
</evidence>
<feature type="transmembrane region" description="Helical" evidence="11">
    <location>
        <begin position="135"/>
        <end position="157"/>
    </location>
</feature>
<keyword evidence="8 9" id="KW-0739">Sodium transport</keyword>
<dbReference type="InterPro" id="IPR018422">
    <property type="entry name" value="Cation/H_exchanger_CPA1"/>
</dbReference>
<dbReference type="Proteomes" id="UP000429607">
    <property type="component" value="Unassembled WGS sequence"/>
</dbReference>
<evidence type="ECO:0000256" key="2">
    <source>
        <dbReference type="ARBA" id="ARBA00022448"/>
    </source>
</evidence>
<protein>
    <recommendedName>
        <fullName evidence="9">Sodium/hydrogen exchanger</fullName>
    </recommendedName>
</protein>
<evidence type="ECO:0000256" key="8">
    <source>
        <dbReference type="ARBA" id="ARBA00023201"/>
    </source>
</evidence>
<feature type="transmembrane region" description="Helical" evidence="11">
    <location>
        <begin position="365"/>
        <end position="388"/>
    </location>
</feature>
<keyword evidence="9" id="KW-0050">Antiport</keyword>
<evidence type="ECO:0000313" key="15">
    <source>
        <dbReference type="Proteomes" id="UP000429607"/>
    </source>
</evidence>
<dbReference type="AlphaFoldDB" id="A0A6A4G4X4"/>
<evidence type="ECO:0000256" key="5">
    <source>
        <dbReference type="ARBA" id="ARBA00023053"/>
    </source>
</evidence>
<evidence type="ECO:0000256" key="6">
    <source>
        <dbReference type="ARBA" id="ARBA00023065"/>
    </source>
</evidence>
<feature type="transmembrane region" description="Helical" evidence="11">
    <location>
        <begin position="400"/>
        <end position="421"/>
    </location>
</feature>
<accession>A0A6A4G4X4</accession>
<dbReference type="Gene3D" id="6.10.140.1330">
    <property type="match status" value="1"/>
</dbReference>
<evidence type="ECO:0000313" key="14">
    <source>
        <dbReference type="EMBL" id="KAE9357345.1"/>
    </source>
</evidence>
<proteinExistence type="inferred from homology"/>
<keyword evidence="4 11" id="KW-1133">Transmembrane helix</keyword>
<feature type="transmembrane region" description="Helical" evidence="11">
    <location>
        <begin position="43"/>
        <end position="63"/>
    </location>
</feature>
<feature type="compositionally biased region" description="Basic and acidic residues" evidence="10">
    <location>
        <begin position="591"/>
        <end position="601"/>
    </location>
</feature>
<dbReference type="GO" id="GO:0098719">
    <property type="term" value="P:sodium ion import across plasma membrane"/>
    <property type="evidence" value="ECO:0007669"/>
    <property type="project" value="TreeGrafter"/>
</dbReference>
<dbReference type="GO" id="GO:0005886">
    <property type="term" value="C:plasma membrane"/>
    <property type="evidence" value="ECO:0007669"/>
    <property type="project" value="TreeGrafter"/>
</dbReference>
<dbReference type="Proteomes" id="UP000434957">
    <property type="component" value="Unassembled WGS sequence"/>
</dbReference>
<keyword evidence="16" id="KW-1185">Reference proteome</keyword>
<feature type="transmembrane region" description="Helical" evidence="11">
    <location>
        <begin position="278"/>
        <end position="295"/>
    </location>
</feature>
<dbReference type="NCBIfam" id="TIGR00840">
    <property type="entry name" value="b_cpa1"/>
    <property type="match status" value="1"/>
</dbReference>